<dbReference type="NCBIfam" id="TIGR00668">
    <property type="entry name" value="apaH"/>
    <property type="match status" value="1"/>
</dbReference>
<reference evidence="10 11" key="1">
    <citation type="journal article" date="2012" name="J. Bacteriol.">
        <title>Genome Sequence of Extracellular-Protease-Producing Alishewanella jeotgali Isolated from Traditional Korean Fermented Seafood.</title>
        <authorList>
            <person name="Jung J."/>
            <person name="Chun J."/>
            <person name="Park W."/>
        </authorList>
    </citation>
    <scope>NUCLEOTIDE SEQUENCE [LARGE SCALE GENOMIC DNA]</scope>
    <source>
        <strain evidence="10 11">KCTC 22429</strain>
    </source>
</reference>
<organism evidence="10 11">
    <name type="scientific">Alishewanella jeotgali KCTC 22429</name>
    <dbReference type="NCBI Taxonomy" id="1129374"/>
    <lineage>
        <taxon>Bacteria</taxon>
        <taxon>Pseudomonadati</taxon>
        <taxon>Pseudomonadota</taxon>
        <taxon>Gammaproteobacteria</taxon>
        <taxon>Alteromonadales</taxon>
        <taxon>Alteromonadaceae</taxon>
        <taxon>Alishewanella</taxon>
    </lineage>
</organism>
<comment type="function">
    <text evidence="1">Hydrolyzes diadenosine 5',5'''-P1,P4-tetraphosphate to yield ADP.</text>
</comment>
<keyword evidence="11" id="KW-1185">Reference proteome</keyword>
<gene>
    <name evidence="10" type="primary">apaH</name>
    <name evidence="10" type="ORF">AJE_11604</name>
</gene>
<evidence type="ECO:0000256" key="8">
    <source>
        <dbReference type="ARBA" id="ARBA00049417"/>
    </source>
</evidence>
<dbReference type="PANTHER" id="PTHR40942">
    <property type="match status" value="1"/>
</dbReference>
<dbReference type="PANTHER" id="PTHR40942:SF4">
    <property type="entry name" value="CYTOCHROME C5"/>
    <property type="match status" value="1"/>
</dbReference>
<evidence type="ECO:0000259" key="9">
    <source>
        <dbReference type="Pfam" id="PF00149"/>
    </source>
</evidence>
<dbReference type="EMBL" id="AHTH01000039">
    <property type="protein sequence ID" value="EHR40344.1"/>
    <property type="molecule type" value="Genomic_DNA"/>
</dbReference>
<comment type="caution">
    <text evidence="10">The sequence shown here is derived from an EMBL/GenBank/DDBJ whole genome shotgun (WGS) entry which is preliminary data.</text>
</comment>
<feature type="domain" description="Calcineurin-like phosphoesterase" evidence="9">
    <location>
        <begin position="3"/>
        <end position="122"/>
    </location>
</feature>
<evidence type="ECO:0000256" key="3">
    <source>
        <dbReference type="ARBA" id="ARBA00012506"/>
    </source>
</evidence>
<evidence type="ECO:0000313" key="10">
    <source>
        <dbReference type="EMBL" id="EHR40344.1"/>
    </source>
</evidence>
<dbReference type="eggNOG" id="COG0639">
    <property type="taxonomic scope" value="Bacteria"/>
</dbReference>
<accession>H3ZG24</accession>
<evidence type="ECO:0000256" key="4">
    <source>
        <dbReference type="ARBA" id="ARBA00022801"/>
    </source>
</evidence>
<proteinExistence type="inferred from homology"/>
<dbReference type="STRING" id="1129374.AJE_11604"/>
<dbReference type="Gene3D" id="3.60.21.10">
    <property type="match status" value="1"/>
</dbReference>
<dbReference type="GO" id="GO:0008803">
    <property type="term" value="F:bis(5'-nucleosyl)-tetraphosphatase (symmetrical) activity"/>
    <property type="evidence" value="ECO:0007669"/>
    <property type="project" value="UniProtKB-EC"/>
</dbReference>
<evidence type="ECO:0000256" key="6">
    <source>
        <dbReference type="ARBA" id="ARBA00032248"/>
    </source>
</evidence>
<dbReference type="InterPro" id="IPR004617">
    <property type="entry name" value="ApaH"/>
</dbReference>
<dbReference type="SUPFAM" id="SSF56300">
    <property type="entry name" value="Metallo-dependent phosphatases"/>
    <property type="match status" value="1"/>
</dbReference>
<dbReference type="NCBIfam" id="NF001204">
    <property type="entry name" value="PRK00166.1"/>
    <property type="match status" value="1"/>
</dbReference>
<name>H3ZG24_9ALTE</name>
<comment type="catalytic activity">
    <reaction evidence="8">
        <text>P(1),P(4)-bis(5'-adenosyl) tetraphosphate + H2O = 2 ADP + 2 H(+)</text>
        <dbReference type="Rhea" id="RHEA:24252"/>
        <dbReference type="ChEBI" id="CHEBI:15377"/>
        <dbReference type="ChEBI" id="CHEBI:15378"/>
        <dbReference type="ChEBI" id="CHEBI:58141"/>
        <dbReference type="ChEBI" id="CHEBI:456216"/>
        <dbReference type="EC" id="3.6.1.41"/>
    </reaction>
</comment>
<dbReference type="InterPro" id="IPR004843">
    <property type="entry name" value="Calcineurin-like_PHP"/>
</dbReference>
<protein>
    <recommendedName>
        <fullName evidence="3">bis(5'-nucleosyl)-tetraphosphatase (symmetrical)</fullName>
        <ecNumber evidence="3">3.6.1.41</ecNumber>
    </recommendedName>
    <alternativeName>
        <fullName evidence="6">Ap4A hydrolase</fullName>
    </alternativeName>
    <alternativeName>
        <fullName evidence="5">Diadenosine 5',5'''-P1,P4-tetraphosphate pyrophosphohydrolase</fullName>
    </alternativeName>
    <alternativeName>
        <fullName evidence="7">Diadenosine tetraphosphatase</fullName>
    </alternativeName>
</protein>
<dbReference type="PATRIC" id="fig|1129374.4.peg.2304"/>
<dbReference type="InterPro" id="IPR029052">
    <property type="entry name" value="Metallo-depent_PP-like"/>
</dbReference>
<dbReference type="EC" id="3.6.1.41" evidence="3"/>
<dbReference type="AlphaFoldDB" id="H3ZG24"/>
<dbReference type="PIRSF" id="PIRSF000903">
    <property type="entry name" value="B5n-ttraPtase_sm"/>
    <property type="match status" value="1"/>
</dbReference>
<evidence type="ECO:0000256" key="5">
    <source>
        <dbReference type="ARBA" id="ARBA00031248"/>
    </source>
</evidence>
<evidence type="ECO:0000313" key="11">
    <source>
        <dbReference type="Proteomes" id="UP000012046"/>
    </source>
</evidence>
<dbReference type="Proteomes" id="UP000012046">
    <property type="component" value="Unassembled WGS sequence"/>
</dbReference>
<sequence length="268" mass="30100">MATYVIGDLQGCFEPLQRLLAALNYQPAQDSLWFCGDLIARGPDSLACLRFVKQLGSGARVVLGNHDLNFIAHYYGYGKIKAADKLEALLAAPDLAELVRWLCQQPLLQRGPEDTYWMLHAGLAPDWDLPTAISACADVSRQLQQDPVPLLAAMYGNLPARWADAQTEEQRWRYTINACTRMRFCHPDGALELSSKAAPENQPDLVPWYEFWRNKPHPELLFGHWAALNGQSPIADIQALDTGCVWGNLLTAYCVESRQRYSVRAEQQ</sequence>
<dbReference type="Pfam" id="PF00149">
    <property type="entry name" value="Metallophos"/>
    <property type="match status" value="1"/>
</dbReference>
<evidence type="ECO:0000256" key="2">
    <source>
        <dbReference type="ARBA" id="ARBA00005419"/>
    </source>
</evidence>
<dbReference type="RefSeq" id="WP_008609262.1">
    <property type="nucleotide sequence ID" value="NZ_AHTH01000039.1"/>
</dbReference>
<evidence type="ECO:0000256" key="7">
    <source>
        <dbReference type="ARBA" id="ARBA00033210"/>
    </source>
</evidence>
<evidence type="ECO:0000256" key="1">
    <source>
        <dbReference type="ARBA" id="ARBA00003413"/>
    </source>
</evidence>
<keyword evidence="4 10" id="KW-0378">Hydrolase</keyword>
<comment type="similarity">
    <text evidence="2">Belongs to the Ap4A hydrolase family.</text>
</comment>